<dbReference type="InterPro" id="IPR036869">
    <property type="entry name" value="J_dom_sf"/>
</dbReference>
<dbReference type="GO" id="GO:0008270">
    <property type="term" value="F:zinc ion binding"/>
    <property type="evidence" value="ECO:0007669"/>
    <property type="project" value="UniProtKB-KW"/>
</dbReference>
<dbReference type="Gene3D" id="2.60.260.20">
    <property type="entry name" value="Urease metallochaperone UreE, N-terminal domain"/>
    <property type="match status" value="2"/>
</dbReference>
<dbReference type="CDD" id="cd10747">
    <property type="entry name" value="DnaJ_C"/>
    <property type="match status" value="1"/>
</dbReference>
<dbReference type="CDD" id="cd06257">
    <property type="entry name" value="DnaJ"/>
    <property type="match status" value="1"/>
</dbReference>
<dbReference type="PROSITE" id="PS50076">
    <property type="entry name" value="DNAJ_2"/>
    <property type="match status" value="1"/>
</dbReference>
<keyword evidence="1" id="KW-0479">Metal-binding</keyword>
<dbReference type="SMART" id="SM00271">
    <property type="entry name" value="DnaJ"/>
    <property type="match status" value="1"/>
</dbReference>
<dbReference type="SUPFAM" id="SSF49493">
    <property type="entry name" value="HSP40/DnaJ peptide-binding domain"/>
    <property type="match status" value="2"/>
</dbReference>
<dbReference type="PANTHER" id="PTHR43888">
    <property type="entry name" value="DNAJ-LIKE-2, ISOFORM A-RELATED"/>
    <property type="match status" value="1"/>
</dbReference>
<dbReference type="InterPro" id="IPR008971">
    <property type="entry name" value="HSP40/DnaJ_pept-bd"/>
</dbReference>
<evidence type="ECO:0000256" key="4">
    <source>
        <dbReference type="ARBA" id="ARBA00022833"/>
    </source>
</evidence>
<dbReference type="PRINTS" id="PR00625">
    <property type="entry name" value="JDOMAIN"/>
</dbReference>
<feature type="domain" description="J" evidence="5">
    <location>
        <begin position="3"/>
        <end position="64"/>
    </location>
</feature>
<evidence type="ECO:0000313" key="6">
    <source>
        <dbReference type="EMBL" id="QHT30142.1"/>
    </source>
</evidence>
<evidence type="ECO:0000256" key="3">
    <source>
        <dbReference type="ARBA" id="ARBA00022771"/>
    </source>
</evidence>
<dbReference type="InterPro" id="IPR001623">
    <property type="entry name" value="DnaJ_domain"/>
</dbReference>
<evidence type="ECO:0000256" key="2">
    <source>
        <dbReference type="ARBA" id="ARBA00022737"/>
    </source>
</evidence>
<reference evidence="6" key="1">
    <citation type="journal article" date="2020" name="Nature">
        <title>Giant virus diversity and host interactions through global metagenomics.</title>
        <authorList>
            <person name="Schulz F."/>
            <person name="Roux S."/>
            <person name="Paez-Espino D."/>
            <person name="Jungbluth S."/>
            <person name="Walsh D.A."/>
            <person name="Denef V.J."/>
            <person name="McMahon K.D."/>
            <person name="Konstantinidis K.T."/>
            <person name="Eloe-Fadrosh E.A."/>
            <person name="Kyrpides N.C."/>
            <person name="Woyke T."/>
        </authorList>
    </citation>
    <scope>NUCLEOTIDE SEQUENCE</scope>
    <source>
        <strain evidence="6">GVMAG-M-3300009149-34</strain>
    </source>
</reference>
<dbReference type="Gene3D" id="1.10.287.110">
    <property type="entry name" value="DnaJ domain"/>
    <property type="match status" value="1"/>
</dbReference>
<evidence type="ECO:0000256" key="1">
    <source>
        <dbReference type="ARBA" id="ARBA00022723"/>
    </source>
</evidence>
<dbReference type="Pfam" id="PF00226">
    <property type="entry name" value="DnaJ"/>
    <property type="match status" value="1"/>
</dbReference>
<evidence type="ECO:0000259" key="5">
    <source>
        <dbReference type="PROSITE" id="PS50076"/>
    </source>
</evidence>
<proteinExistence type="predicted"/>
<organism evidence="6">
    <name type="scientific">viral metagenome</name>
    <dbReference type="NCBI Taxonomy" id="1070528"/>
    <lineage>
        <taxon>unclassified sequences</taxon>
        <taxon>metagenomes</taxon>
        <taxon>organismal metagenomes</taxon>
    </lineage>
</organism>
<accession>A0A6C0EN62</accession>
<dbReference type="SUPFAM" id="SSF46565">
    <property type="entry name" value="Chaperone J-domain"/>
    <property type="match status" value="1"/>
</dbReference>
<dbReference type="EMBL" id="MN738892">
    <property type="protein sequence ID" value="QHT30142.1"/>
    <property type="molecule type" value="Genomic_DNA"/>
</dbReference>
<dbReference type="GO" id="GO:0030544">
    <property type="term" value="F:Hsp70 protein binding"/>
    <property type="evidence" value="ECO:0007669"/>
    <property type="project" value="InterPro"/>
</dbReference>
<dbReference type="FunFam" id="2.60.260.20:FF:000003">
    <property type="entry name" value="DnaJ subfamily A member 2"/>
    <property type="match status" value="1"/>
</dbReference>
<keyword evidence="4" id="KW-0862">Zinc</keyword>
<keyword evidence="2" id="KW-0677">Repeat</keyword>
<dbReference type="GO" id="GO:0006457">
    <property type="term" value="P:protein folding"/>
    <property type="evidence" value="ECO:0007669"/>
    <property type="project" value="InterPro"/>
</dbReference>
<dbReference type="InterPro" id="IPR044713">
    <property type="entry name" value="DNJA1/2-like"/>
</dbReference>
<protein>
    <recommendedName>
        <fullName evidence="5">J domain-containing protein</fullName>
    </recommendedName>
</protein>
<name>A0A6C0EN62_9ZZZZ</name>
<keyword evidence="3" id="KW-0863">Zinc-finger</keyword>
<dbReference type="AlphaFoldDB" id="A0A6C0EN62"/>
<dbReference type="Pfam" id="PF01556">
    <property type="entry name" value="DnaJ_C"/>
    <property type="match status" value="1"/>
</dbReference>
<sequence length="313" mass="35065">MEDYYEILGIDKTSNSGEIKKAYRKLSIKNHPDRGGNPEDMKKINAAYHTLGDDEKKRMYDMQKNNPMFGAMSGGMPGGMPGGMMGNPEDILNMMFGGGIPFPFPGMGGGMGMPQVRVFHNGRPVNMPNMNKPTPIVKSLEITLEQAYTGLNYPLKIEKWVMEENVKKIEHETIYVDIKAGIDDSEIIILRNRGNMISDTNIGDIKLFIKVINNTEFVRDGLDILLTKNITLKEALIGFQFDFKHLSGKTYTINNKPGKVVTPDFVKEVANMGMKRTRAHPASPLVGNLLICFNIKYPETITEEQCKQLAEIL</sequence>
<dbReference type="GO" id="GO:0051082">
    <property type="term" value="F:unfolded protein binding"/>
    <property type="evidence" value="ECO:0007669"/>
    <property type="project" value="InterPro"/>
</dbReference>
<dbReference type="InterPro" id="IPR002939">
    <property type="entry name" value="DnaJ_C"/>
</dbReference>